<keyword evidence="3" id="KW-1185">Reference proteome</keyword>
<evidence type="ECO:0000313" key="3">
    <source>
        <dbReference type="Proteomes" id="UP001551482"/>
    </source>
</evidence>
<dbReference type="Proteomes" id="UP001551482">
    <property type="component" value="Unassembled WGS sequence"/>
</dbReference>
<feature type="region of interest" description="Disordered" evidence="1">
    <location>
        <begin position="89"/>
        <end position="110"/>
    </location>
</feature>
<feature type="compositionally biased region" description="Polar residues" evidence="1">
    <location>
        <begin position="28"/>
        <end position="37"/>
    </location>
</feature>
<protein>
    <recommendedName>
        <fullName evidence="4">Lipoprotein</fullName>
    </recommendedName>
</protein>
<dbReference type="PROSITE" id="PS51318">
    <property type="entry name" value="TAT"/>
    <property type="match status" value="1"/>
</dbReference>
<comment type="caution">
    <text evidence="2">The sequence shown here is derived from an EMBL/GenBank/DDBJ whole genome shotgun (WGS) entry which is preliminary data.</text>
</comment>
<dbReference type="RefSeq" id="WP_358353911.1">
    <property type="nucleotide sequence ID" value="NZ_JBEZFP010000033.1"/>
</dbReference>
<proteinExistence type="predicted"/>
<accession>A0ABV3DGJ1</accession>
<dbReference type="EMBL" id="JBEZFP010000033">
    <property type="protein sequence ID" value="MEU8134879.1"/>
    <property type="molecule type" value="Genomic_DNA"/>
</dbReference>
<evidence type="ECO:0008006" key="4">
    <source>
        <dbReference type="Google" id="ProtNLM"/>
    </source>
</evidence>
<evidence type="ECO:0000256" key="1">
    <source>
        <dbReference type="SAM" id="MobiDB-lite"/>
    </source>
</evidence>
<dbReference type="InterPro" id="IPR006311">
    <property type="entry name" value="TAT_signal"/>
</dbReference>
<dbReference type="PROSITE" id="PS51257">
    <property type="entry name" value="PROKAR_LIPOPROTEIN"/>
    <property type="match status" value="1"/>
</dbReference>
<evidence type="ECO:0000313" key="2">
    <source>
        <dbReference type="EMBL" id="MEU8134879.1"/>
    </source>
</evidence>
<organism evidence="2 3">
    <name type="scientific">Streptodolium elevatio</name>
    <dbReference type="NCBI Taxonomy" id="3157996"/>
    <lineage>
        <taxon>Bacteria</taxon>
        <taxon>Bacillati</taxon>
        <taxon>Actinomycetota</taxon>
        <taxon>Actinomycetes</taxon>
        <taxon>Kitasatosporales</taxon>
        <taxon>Streptomycetaceae</taxon>
        <taxon>Streptodolium</taxon>
    </lineage>
</organism>
<reference evidence="2 3" key="1">
    <citation type="submission" date="2024-06" db="EMBL/GenBank/DDBJ databases">
        <title>The Natural Products Discovery Center: Release of the First 8490 Sequenced Strains for Exploring Actinobacteria Biosynthetic Diversity.</title>
        <authorList>
            <person name="Kalkreuter E."/>
            <person name="Kautsar S.A."/>
            <person name="Yang D."/>
            <person name="Bader C.D."/>
            <person name="Teijaro C.N."/>
            <person name="Fluegel L."/>
            <person name="Davis C.M."/>
            <person name="Simpson J.R."/>
            <person name="Lauterbach L."/>
            <person name="Steele A.D."/>
            <person name="Gui C."/>
            <person name="Meng S."/>
            <person name="Li G."/>
            <person name="Viehrig K."/>
            <person name="Ye F."/>
            <person name="Su P."/>
            <person name="Kiefer A.F."/>
            <person name="Nichols A."/>
            <person name="Cepeda A.J."/>
            <person name="Yan W."/>
            <person name="Fan B."/>
            <person name="Jiang Y."/>
            <person name="Adhikari A."/>
            <person name="Zheng C.-J."/>
            <person name="Schuster L."/>
            <person name="Cowan T.M."/>
            <person name="Smanski M.J."/>
            <person name="Chevrette M.G."/>
            <person name="De Carvalho L.P.S."/>
            <person name="Shen B."/>
        </authorList>
    </citation>
    <scope>NUCLEOTIDE SEQUENCE [LARGE SCALE GENOMIC DNA]</scope>
    <source>
        <strain evidence="2 3">NPDC048946</strain>
    </source>
</reference>
<gene>
    <name evidence="2" type="ORF">AB0C36_15340</name>
</gene>
<sequence>MRDAGPTRRTVLTGLGALVAVGLGATACTSDDSSGPTPAQRKADDEIRERAKQASASLLDRYDAVIAAHPDLGGRLRPYADEVGLHLTAFGGTRTPPPVSTPPGESVPADPKAALADLASREQRGADGRLVDLPAATPELARVLASVSACQFVHAQNLGSAA</sequence>
<feature type="region of interest" description="Disordered" evidence="1">
    <location>
        <begin position="26"/>
        <end position="49"/>
    </location>
</feature>
<name>A0ABV3DGJ1_9ACTN</name>